<evidence type="ECO:0000313" key="8">
    <source>
        <dbReference type="Proteomes" id="UP000192923"/>
    </source>
</evidence>
<dbReference type="InterPro" id="IPR011545">
    <property type="entry name" value="DEAD/DEAH_box_helicase_dom"/>
</dbReference>
<keyword evidence="3 7" id="KW-0347">Helicase</keyword>
<name>A0A1Y6D6Q7_9GAMM</name>
<dbReference type="Pfam" id="PF00271">
    <property type="entry name" value="Helicase_C"/>
    <property type="match status" value="1"/>
</dbReference>
<evidence type="ECO:0000256" key="1">
    <source>
        <dbReference type="ARBA" id="ARBA00022741"/>
    </source>
</evidence>
<proteinExistence type="predicted"/>
<dbReference type="Pfam" id="PF07717">
    <property type="entry name" value="OB_NTP_bind"/>
    <property type="match status" value="1"/>
</dbReference>
<dbReference type="GO" id="GO:0016787">
    <property type="term" value="F:hydrolase activity"/>
    <property type="evidence" value="ECO:0007669"/>
    <property type="project" value="UniProtKB-KW"/>
</dbReference>
<evidence type="ECO:0000313" key="7">
    <source>
        <dbReference type="EMBL" id="SMF96212.1"/>
    </source>
</evidence>
<dbReference type="SMART" id="SM00847">
    <property type="entry name" value="HA2"/>
    <property type="match status" value="1"/>
</dbReference>
<sequence length="1309" mass="149633">MTPDFKPQEKLIPRCLRKDQHRLRRTLDRLRGEAKSGKDIAGPLEELQTRLAESVAAREARAKSVPKLEYPPDLPVSDKRQDILEAILNHQVVIVCGETGSGKTTQLPKICLEAGRGVSGFIGHTQPRRIAARSVAHRIAEELRQPLGQAVGFKVRFQDHTKPESLVKLMTDGILLAETQHDRFLDQYDTLIVDEAHERSLNIDFLLGYLRWLLPKRPDFKLIITSATIDPERFARHFGQGGQDAPIINVSGRTYPVEIRYRPVEDVEEGEDETDKAEQQAILSAVDELWRDQAAGDILIFLSGEREIRETAESLRKHHPQHCEILPLYSRLSQAEQERVFKPTGTRRIVLSTNVAETSLTVPGIRSVIDTGYARISRYSHRSKLQRLPIEKVSRASANQRSGRCGRVGPGIAIRLYSEQDYLNRPEFTDPEILRTNLAAVILQMHALKLGEISAFPFVEPPDERLIRDGLKTLQEINALDEKKGLTDIGRKLAKLPVDPRLGRMLLAGADSGCLHEIAIIVAALSIPDPRERPADQALYADQKHWRFRHEHSDFLSFFNLWKAFEEQKKHLSRAKLRAWCKDGFLSYIRMVEWHDIHSQIMDVVKGELDLKLNLAPGEYGEIHRALLSGLLSNVGLKQEQNEYVGARGLKHFIHPGSFQFKAKPKWIVCAEQVETTKVYARTVAKIEPDWIEMVGAHMVNYQHYDPHWERKAARVAVHERTSLFGLVIQAGRKIPFERVNPQEAREIFIRHALVQMDYDSKAPFYLNNMKLLEEAEYLQQKGRRVDLLVDEAWLYRFFDERIPQDVVNGVTFERWRKTAERQNPKLLCLSREEITRKEDASLDAVNFPDTLQVGPVKLALQYRFEPGHAEDGVTCIVPLHLLNRLDPEPFRWLVPGLLREKVVALIKALPKTWRIHFVPVPDHAERVLPMLDFGRGRLFEQLGAALKKTGGTSVPVTAFSEDGLPAHLRMTLAVVDEYNAVVDRSRDLDELKRRHSADAGQTFQALARQAYLHTKLKEWNFGDLPREFEGQHDGQMIHGFAAVVDEGETIGVRVFDTPEEAERQHGLGLARLFRLTLAKELKYLKKNLLVNAQAELLYKQLPAHPFLYPELKPGRELREDLLDRIMGALFLEDQPDIRSAAQFAARLQAHRAELVLKAEEMAKTAQTLLQTYGEAQAKLKAMRPAPAKDDMQAQLALLVHAGFWVTTPYTRIREMPRYLKALWFRAEKCVQDPLRDLKQFKELEPFLKRYWEAVKAPASKLDPGRDAFRWHLEEFRVSLFAQTLKTAYPVSGKRLEEAWKGVNEGKGR</sequence>
<dbReference type="STRING" id="1760988.SAMN02949497_3602"/>
<keyword evidence="4" id="KW-0067">ATP-binding</keyword>
<dbReference type="FunFam" id="1.20.120.1080:FF:000005">
    <property type="entry name" value="ATP-dependent helicase HrpA"/>
    <property type="match status" value="1"/>
</dbReference>
<feature type="domain" description="Helicase C-terminal" evidence="6">
    <location>
        <begin position="277"/>
        <end position="449"/>
    </location>
</feature>
<dbReference type="SMART" id="SM00490">
    <property type="entry name" value="HELICc"/>
    <property type="match status" value="1"/>
</dbReference>
<dbReference type="FunFam" id="3.40.50.300:FF:000575">
    <property type="entry name" value="ATP-dependent helicase hrpA"/>
    <property type="match status" value="1"/>
</dbReference>
<keyword evidence="1" id="KW-0547">Nucleotide-binding</keyword>
<dbReference type="Pfam" id="PF00270">
    <property type="entry name" value="DEAD"/>
    <property type="match status" value="1"/>
</dbReference>
<dbReference type="SUPFAM" id="SSF52540">
    <property type="entry name" value="P-loop containing nucleoside triphosphate hydrolases"/>
    <property type="match status" value="1"/>
</dbReference>
<dbReference type="OrthoDB" id="9805617at2"/>
<dbReference type="InterPro" id="IPR001650">
    <property type="entry name" value="Helicase_C-like"/>
</dbReference>
<dbReference type="CDD" id="cd18791">
    <property type="entry name" value="SF2_C_RHA"/>
    <property type="match status" value="1"/>
</dbReference>
<dbReference type="Gene3D" id="1.20.120.1080">
    <property type="match status" value="1"/>
</dbReference>
<dbReference type="PANTHER" id="PTHR18934:SF99">
    <property type="entry name" value="ATP-DEPENDENT RNA HELICASE DHX37-RELATED"/>
    <property type="match status" value="1"/>
</dbReference>
<dbReference type="InterPro" id="IPR007502">
    <property type="entry name" value="Helicase-assoc_dom"/>
</dbReference>
<dbReference type="InterPro" id="IPR048333">
    <property type="entry name" value="HA2_WH"/>
</dbReference>
<dbReference type="Proteomes" id="UP000192923">
    <property type="component" value="Unassembled WGS sequence"/>
</dbReference>
<dbReference type="PROSITE" id="PS51192">
    <property type="entry name" value="HELICASE_ATP_BIND_1"/>
    <property type="match status" value="1"/>
</dbReference>
<dbReference type="GO" id="GO:0003723">
    <property type="term" value="F:RNA binding"/>
    <property type="evidence" value="ECO:0007669"/>
    <property type="project" value="TreeGrafter"/>
</dbReference>
<dbReference type="EMBL" id="FXAM01000001">
    <property type="protein sequence ID" value="SMF96212.1"/>
    <property type="molecule type" value="Genomic_DNA"/>
</dbReference>
<dbReference type="GO" id="GO:0005524">
    <property type="term" value="F:ATP binding"/>
    <property type="evidence" value="ECO:0007669"/>
    <property type="project" value="UniProtKB-KW"/>
</dbReference>
<dbReference type="Gene3D" id="3.40.50.300">
    <property type="entry name" value="P-loop containing nucleotide triphosphate hydrolases"/>
    <property type="match status" value="2"/>
</dbReference>
<evidence type="ECO:0000256" key="4">
    <source>
        <dbReference type="ARBA" id="ARBA00022840"/>
    </source>
</evidence>
<dbReference type="InterPro" id="IPR010222">
    <property type="entry name" value="RNA_helicase_HrpA"/>
</dbReference>
<dbReference type="Pfam" id="PF04408">
    <property type="entry name" value="WHD_HA2"/>
    <property type="match status" value="1"/>
</dbReference>
<dbReference type="SMART" id="SM00487">
    <property type="entry name" value="DEXDc"/>
    <property type="match status" value="1"/>
</dbReference>
<dbReference type="InterPro" id="IPR011709">
    <property type="entry name" value="DEAD-box_helicase_OB_fold"/>
</dbReference>
<dbReference type="CDD" id="cd17989">
    <property type="entry name" value="DEXHc_HrpA"/>
    <property type="match status" value="1"/>
</dbReference>
<feature type="domain" description="Helicase ATP-binding" evidence="5">
    <location>
        <begin position="84"/>
        <end position="247"/>
    </location>
</feature>
<dbReference type="GO" id="GO:0003724">
    <property type="term" value="F:RNA helicase activity"/>
    <property type="evidence" value="ECO:0007669"/>
    <property type="project" value="InterPro"/>
</dbReference>
<evidence type="ECO:0000259" key="6">
    <source>
        <dbReference type="PROSITE" id="PS51194"/>
    </source>
</evidence>
<dbReference type="InterPro" id="IPR024590">
    <property type="entry name" value="HrpA_C"/>
</dbReference>
<keyword evidence="2" id="KW-0378">Hydrolase</keyword>
<dbReference type="RefSeq" id="WP_085215087.1">
    <property type="nucleotide sequence ID" value="NZ_FXAM01000001.1"/>
</dbReference>
<keyword evidence="8" id="KW-1185">Reference proteome</keyword>
<dbReference type="NCBIfam" id="TIGR01967">
    <property type="entry name" value="DEAH_box_HrpA"/>
    <property type="match status" value="1"/>
</dbReference>
<gene>
    <name evidence="7" type="ORF">SAMN02949497_3602</name>
</gene>
<protein>
    <submittedName>
        <fullName evidence="7">ATP-dependent helicase HrpA</fullName>
    </submittedName>
</protein>
<dbReference type="InterPro" id="IPR003593">
    <property type="entry name" value="AAA+_ATPase"/>
</dbReference>
<dbReference type="NCBIfam" id="NF008348">
    <property type="entry name" value="PRK11131.1"/>
    <property type="match status" value="1"/>
</dbReference>
<dbReference type="Pfam" id="PF11898">
    <property type="entry name" value="DUF3418"/>
    <property type="match status" value="1"/>
</dbReference>
<reference evidence="7 8" key="1">
    <citation type="submission" date="2016-12" db="EMBL/GenBank/DDBJ databases">
        <authorList>
            <person name="Song W.-J."/>
            <person name="Kurnit D.M."/>
        </authorList>
    </citation>
    <scope>NUCLEOTIDE SEQUENCE [LARGE SCALE GENOMIC DNA]</scope>
    <source>
        <strain evidence="7 8">175</strain>
    </source>
</reference>
<evidence type="ECO:0000256" key="3">
    <source>
        <dbReference type="ARBA" id="ARBA00022806"/>
    </source>
</evidence>
<accession>A0A1Y6D6Q7</accession>
<dbReference type="PROSITE" id="PS51194">
    <property type="entry name" value="HELICASE_CTER"/>
    <property type="match status" value="1"/>
</dbReference>
<organism evidence="7 8">
    <name type="scientific">Methylomagnum ishizawai</name>
    <dbReference type="NCBI Taxonomy" id="1760988"/>
    <lineage>
        <taxon>Bacteria</taxon>
        <taxon>Pseudomonadati</taxon>
        <taxon>Pseudomonadota</taxon>
        <taxon>Gammaproteobacteria</taxon>
        <taxon>Methylococcales</taxon>
        <taxon>Methylococcaceae</taxon>
        <taxon>Methylomagnum</taxon>
    </lineage>
</organism>
<dbReference type="PANTHER" id="PTHR18934">
    <property type="entry name" value="ATP-DEPENDENT RNA HELICASE"/>
    <property type="match status" value="1"/>
</dbReference>
<evidence type="ECO:0000256" key="2">
    <source>
        <dbReference type="ARBA" id="ARBA00022801"/>
    </source>
</evidence>
<dbReference type="SMART" id="SM00382">
    <property type="entry name" value="AAA"/>
    <property type="match status" value="1"/>
</dbReference>
<dbReference type="Pfam" id="PF21010">
    <property type="entry name" value="HA2_C"/>
    <property type="match status" value="1"/>
</dbReference>
<dbReference type="InterPro" id="IPR027417">
    <property type="entry name" value="P-loop_NTPase"/>
</dbReference>
<evidence type="ECO:0000259" key="5">
    <source>
        <dbReference type="PROSITE" id="PS51192"/>
    </source>
</evidence>
<dbReference type="InterPro" id="IPR014001">
    <property type="entry name" value="Helicase_ATP-bd"/>
</dbReference>